<sequence length="327" mass="38429">MIIRKRIWPRTLSDFFSMTFILIIIPVIYWFELWVVLPAVHKYGSLPYILHFFFGNFIMLNIVGNFTYIVFCDTSTRRDIMPISAANTKDGWRLCASCETLAPPRSWHCSTCNICILKRDHHCIFTGCCIGHYNHRYFIMFVVYLFVATTYSFCYNNFFIWNKMHFEFPMSLIKIIFPLAIFIFGFDDSINQFYLILYIVSAVGMLYTGVLCIYHFCLIFNGNVANESWKQNLKEVLGDRWYLTWILPYIKSQLPHNGIIWDTSNSWLYTNSKNATYNTTQMLMSKIVKSHPVFLLFVYLLSTSLSCLIFSLLLLLPLLFLCVLTES</sequence>
<evidence type="ECO:0000256" key="2">
    <source>
        <dbReference type="ARBA" id="ARBA00022679"/>
    </source>
</evidence>
<keyword evidence="6 7" id="KW-0012">Acyltransferase</keyword>
<feature type="transmembrane region" description="Helical" evidence="7">
    <location>
        <begin position="137"/>
        <end position="160"/>
    </location>
</feature>
<comment type="catalytic activity">
    <reaction evidence="7">
        <text>L-cysteinyl-[protein] + hexadecanoyl-CoA = S-hexadecanoyl-L-cysteinyl-[protein] + CoA</text>
        <dbReference type="Rhea" id="RHEA:36683"/>
        <dbReference type="Rhea" id="RHEA-COMP:10131"/>
        <dbReference type="Rhea" id="RHEA-COMP:11032"/>
        <dbReference type="ChEBI" id="CHEBI:29950"/>
        <dbReference type="ChEBI" id="CHEBI:57287"/>
        <dbReference type="ChEBI" id="CHEBI:57379"/>
        <dbReference type="ChEBI" id="CHEBI:74151"/>
        <dbReference type="EC" id="2.3.1.225"/>
    </reaction>
</comment>
<feature type="transmembrane region" description="Helical" evidence="7">
    <location>
        <begin position="12"/>
        <end position="31"/>
    </location>
</feature>
<protein>
    <recommendedName>
        <fullName evidence="7">Palmitoyltransferase</fullName>
        <ecNumber evidence="7">2.3.1.225</ecNumber>
    </recommendedName>
</protein>
<dbReference type="EC" id="2.3.1.225" evidence="7"/>
<proteinExistence type="inferred from homology"/>
<dbReference type="GO" id="GO:0019706">
    <property type="term" value="F:protein-cysteine S-palmitoyltransferase activity"/>
    <property type="evidence" value="ECO:0007669"/>
    <property type="project" value="UniProtKB-EC"/>
</dbReference>
<evidence type="ECO:0000256" key="1">
    <source>
        <dbReference type="ARBA" id="ARBA00004141"/>
    </source>
</evidence>
<comment type="similarity">
    <text evidence="7">Belongs to the DHHC palmitoyltransferase family.</text>
</comment>
<evidence type="ECO:0000313" key="10">
    <source>
        <dbReference type="Proteomes" id="UP000752696"/>
    </source>
</evidence>
<feature type="transmembrane region" description="Helical" evidence="7">
    <location>
        <begin position="293"/>
        <end position="324"/>
    </location>
</feature>
<evidence type="ECO:0000256" key="5">
    <source>
        <dbReference type="ARBA" id="ARBA00023136"/>
    </source>
</evidence>
<evidence type="ECO:0000259" key="8">
    <source>
        <dbReference type="Pfam" id="PF01529"/>
    </source>
</evidence>
<evidence type="ECO:0000256" key="3">
    <source>
        <dbReference type="ARBA" id="ARBA00022692"/>
    </source>
</evidence>
<dbReference type="InterPro" id="IPR039859">
    <property type="entry name" value="PFA4/ZDH16/20/ERF2-like"/>
</dbReference>
<gene>
    <name evidence="9" type="ORF">MHI_LOCUS36183</name>
</gene>
<evidence type="ECO:0000313" key="9">
    <source>
        <dbReference type="EMBL" id="CAD1468291.1"/>
    </source>
</evidence>
<dbReference type="InterPro" id="IPR001594">
    <property type="entry name" value="Palmitoyltrfase_DHHC"/>
</dbReference>
<reference evidence="9" key="1">
    <citation type="submission" date="2020-07" db="EMBL/GenBank/DDBJ databases">
        <authorList>
            <person name="Nazaruddin N."/>
        </authorList>
    </citation>
    <scope>NUCLEOTIDE SEQUENCE</scope>
</reference>
<feature type="transmembrane region" description="Helical" evidence="7">
    <location>
        <begin position="193"/>
        <end position="216"/>
    </location>
</feature>
<accession>A0A6V7GVN2</accession>
<keyword evidence="4 7" id="KW-1133">Transmembrane helix</keyword>
<dbReference type="OrthoDB" id="302728at2759"/>
<comment type="domain">
    <text evidence="7">The DHHC domain is required for palmitoyltransferase activity.</text>
</comment>
<evidence type="ECO:0000256" key="7">
    <source>
        <dbReference type="RuleBase" id="RU079119"/>
    </source>
</evidence>
<comment type="subcellular location">
    <subcellularLocation>
        <location evidence="1">Membrane</location>
        <topology evidence="1">Multi-pass membrane protein</topology>
    </subcellularLocation>
</comment>
<organism evidence="9 10">
    <name type="scientific">Heterotrigona itama</name>
    <dbReference type="NCBI Taxonomy" id="395501"/>
    <lineage>
        <taxon>Eukaryota</taxon>
        <taxon>Metazoa</taxon>
        <taxon>Ecdysozoa</taxon>
        <taxon>Arthropoda</taxon>
        <taxon>Hexapoda</taxon>
        <taxon>Insecta</taxon>
        <taxon>Pterygota</taxon>
        <taxon>Neoptera</taxon>
        <taxon>Endopterygota</taxon>
        <taxon>Hymenoptera</taxon>
        <taxon>Apocrita</taxon>
        <taxon>Aculeata</taxon>
        <taxon>Apoidea</taxon>
        <taxon>Anthophila</taxon>
        <taxon>Apidae</taxon>
        <taxon>Heterotrigona</taxon>
    </lineage>
</organism>
<dbReference type="PANTHER" id="PTHR12246">
    <property type="entry name" value="PALMITOYLTRANSFERASE ZDHHC16"/>
    <property type="match status" value="1"/>
</dbReference>
<dbReference type="Pfam" id="PF01529">
    <property type="entry name" value="DHHC"/>
    <property type="match status" value="1"/>
</dbReference>
<dbReference type="AlphaFoldDB" id="A0A6V7GVN2"/>
<dbReference type="Proteomes" id="UP000752696">
    <property type="component" value="Unassembled WGS sequence"/>
</dbReference>
<keyword evidence="3 7" id="KW-0812">Transmembrane</keyword>
<dbReference type="PROSITE" id="PS50216">
    <property type="entry name" value="DHHC"/>
    <property type="match status" value="1"/>
</dbReference>
<keyword evidence="2 7" id="KW-0808">Transferase</keyword>
<comment type="caution">
    <text evidence="9">The sequence shown here is derived from an EMBL/GenBank/DDBJ whole genome shotgun (WGS) entry which is preliminary data.</text>
</comment>
<feature type="domain" description="Palmitoyltransferase DHHC" evidence="8">
    <location>
        <begin position="90"/>
        <end position="231"/>
    </location>
</feature>
<keyword evidence="10" id="KW-1185">Reference proteome</keyword>
<dbReference type="GO" id="GO:0016020">
    <property type="term" value="C:membrane"/>
    <property type="evidence" value="ECO:0007669"/>
    <property type="project" value="UniProtKB-SubCell"/>
</dbReference>
<evidence type="ECO:0000256" key="4">
    <source>
        <dbReference type="ARBA" id="ARBA00022989"/>
    </source>
</evidence>
<evidence type="ECO:0000256" key="6">
    <source>
        <dbReference type="ARBA" id="ARBA00023315"/>
    </source>
</evidence>
<feature type="transmembrane region" description="Helical" evidence="7">
    <location>
        <begin position="166"/>
        <end position="186"/>
    </location>
</feature>
<name>A0A6V7GVN2_9HYME</name>
<dbReference type="EMBL" id="CAJDYZ010000372">
    <property type="protein sequence ID" value="CAD1468291.1"/>
    <property type="molecule type" value="Genomic_DNA"/>
</dbReference>
<feature type="transmembrane region" description="Helical" evidence="7">
    <location>
        <begin position="51"/>
        <end position="71"/>
    </location>
</feature>
<keyword evidence="5 7" id="KW-0472">Membrane</keyword>